<dbReference type="GO" id="GO:0031491">
    <property type="term" value="F:nucleosome binding"/>
    <property type="evidence" value="ECO:0007669"/>
    <property type="project" value="TreeGrafter"/>
</dbReference>
<feature type="region of interest" description="Disordered" evidence="10">
    <location>
        <begin position="432"/>
        <end position="603"/>
    </location>
</feature>
<dbReference type="InterPro" id="IPR011494">
    <property type="entry name" value="HIRA-like_C"/>
</dbReference>
<comment type="subcellular location">
    <subcellularLocation>
        <location evidence="1 9">Nucleus</location>
    </subcellularLocation>
</comment>
<evidence type="ECO:0000256" key="5">
    <source>
        <dbReference type="ARBA" id="ARBA00022853"/>
    </source>
</evidence>
<keyword evidence="14" id="KW-1185">Reference proteome</keyword>
<evidence type="ECO:0000313" key="13">
    <source>
        <dbReference type="EMBL" id="CAF2934846.1"/>
    </source>
</evidence>
<name>A0A7R8CUH1_LEPSM</name>
<dbReference type="GO" id="GO:0000785">
    <property type="term" value="C:chromatin"/>
    <property type="evidence" value="ECO:0007669"/>
    <property type="project" value="TreeGrafter"/>
</dbReference>
<feature type="compositionally biased region" description="Acidic residues" evidence="10">
    <location>
        <begin position="594"/>
        <end position="603"/>
    </location>
</feature>
<evidence type="ECO:0000256" key="2">
    <source>
        <dbReference type="ARBA" id="ARBA00007306"/>
    </source>
</evidence>
<dbReference type="GO" id="GO:0006338">
    <property type="term" value="P:chromatin remodeling"/>
    <property type="evidence" value="ECO:0007669"/>
    <property type="project" value="InterPro"/>
</dbReference>
<feature type="domain" description="CAF1B/HIR1 beta-propeller" evidence="12">
    <location>
        <begin position="6"/>
        <end position="205"/>
    </location>
</feature>
<dbReference type="GO" id="GO:0005634">
    <property type="term" value="C:nucleus"/>
    <property type="evidence" value="ECO:0007669"/>
    <property type="project" value="UniProtKB-SubCell"/>
</dbReference>
<dbReference type="InterPro" id="IPR001680">
    <property type="entry name" value="WD40_rpt"/>
</dbReference>
<evidence type="ECO:0000256" key="1">
    <source>
        <dbReference type="ARBA" id="ARBA00004123"/>
    </source>
</evidence>
<feature type="domain" description="Protein HIRA-like C-terminal" evidence="11">
    <location>
        <begin position="708"/>
        <end position="819"/>
    </location>
</feature>
<evidence type="ECO:0000256" key="6">
    <source>
        <dbReference type="ARBA" id="ARBA00023015"/>
    </source>
</evidence>
<evidence type="ECO:0000256" key="10">
    <source>
        <dbReference type="SAM" id="MobiDB-lite"/>
    </source>
</evidence>
<dbReference type="InterPro" id="IPR031120">
    <property type="entry name" value="HIR1-like"/>
</dbReference>
<dbReference type="PANTHER" id="PTHR13831:SF0">
    <property type="entry name" value="PROTEIN HIRA"/>
    <property type="match status" value="1"/>
</dbReference>
<evidence type="ECO:0000256" key="4">
    <source>
        <dbReference type="ARBA" id="ARBA00022737"/>
    </source>
</evidence>
<feature type="compositionally biased region" description="Basic and acidic residues" evidence="10">
    <location>
        <begin position="547"/>
        <end position="571"/>
    </location>
</feature>
<dbReference type="AlphaFoldDB" id="A0A7R8CUH1"/>
<dbReference type="PROSITE" id="PS50294">
    <property type="entry name" value="WD_REPEATS_REGION"/>
    <property type="match status" value="3"/>
</dbReference>
<keyword evidence="9" id="KW-0678">Repressor</keyword>
<keyword evidence="6 9" id="KW-0805">Transcription regulation</keyword>
<dbReference type="InterPro" id="IPR036322">
    <property type="entry name" value="WD40_repeat_dom_sf"/>
</dbReference>
<feature type="compositionally biased region" description="Low complexity" evidence="10">
    <location>
        <begin position="514"/>
        <end position="541"/>
    </location>
</feature>
<dbReference type="GO" id="GO:0000417">
    <property type="term" value="C:HIR complex"/>
    <property type="evidence" value="ECO:0007669"/>
    <property type="project" value="TreeGrafter"/>
</dbReference>
<accession>A0A7R8CUH1</accession>
<keyword evidence="8 9" id="KW-0539">Nucleus</keyword>
<dbReference type="InterPro" id="IPR015943">
    <property type="entry name" value="WD40/YVTN_repeat-like_dom_sf"/>
</dbReference>
<evidence type="ECO:0000256" key="8">
    <source>
        <dbReference type="ARBA" id="ARBA00023242"/>
    </source>
</evidence>
<keyword evidence="3 9" id="KW-0853">WD repeat</keyword>
<gene>
    <name evidence="13" type="ORF">LSAA_10832</name>
</gene>
<protein>
    <recommendedName>
        <fullName evidence="9">Protein HIRA</fullName>
    </recommendedName>
</protein>
<keyword evidence="4 9" id="KW-0677">Repeat</keyword>
<evidence type="ECO:0000313" key="14">
    <source>
        <dbReference type="Proteomes" id="UP000675881"/>
    </source>
</evidence>
<evidence type="ECO:0000256" key="7">
    <source>
        <dbReference type="ARBA" id="ARBA00023163"/>
    </source>
</evidence>
<dbReference type="Proteomes" id="UP000675881">
    <property type="component" value="Chromosome 5"/>
</dbReference>
<dbReference type="InterPro" id="IPR019015">
    <property type="entry name" value="HIRA_B_motif"/>
</dbReference>
<dbReference type="SUPFAM" id="SSF50978">
    <property type="entry name" value="WD40 repeat-like"/>
    <property type="match status" value="2"/>
</dbReference>
<proteinExistence type="inferred from homology"/>
<organism evidence="13 14">
    <name type="scientific">Lepeophtheirus salmonis</name>
    <name type="common">Salmon louse</name>
    <name type="synonym">Caligus salmonis</name>
    <dbReference type="NCBI Taxonomy" id="72036"/>
    <lineage>
        <taxon>Eukaryota</taxon>
        <taxon>Metazoa</taxon>
        <taxon>Ecdysozoa</taxon>
        <taxon>Arthropoda</taxon>
        <taxon>Crustacea</taxon>
        <taxon>Multicrustacea</taxon>
        <taxon>Hexanauplia</taxon>
        <taxon>Copepoda</taxon>
        <taxon>Siphonostomatoida</taxon>
        <taxon>Caligidae</taxon>
        <taxon>Lepeophtheirus</taxon>
    </lineage>
</organism>
<keyword evidence="7 9" id="KW-0804">Transcription</keyword>
<dbReference type="Pfam" id="PF09453">
    <property type="entry name" value="HIRA_B"/>
    <property type="match status" value="1"/>
</dbReference>
<reference evidence="13" key="1">
    <citation type="submission" date="2021-02" db="EMBL/GenBank/DDBJ databases">
        <authorList>
            <person name="Bekaert M."/>
        </authorList>
    </citation>
    <scope>NUCLEOTIDE SEQUENCE</scope>
    <source>
        <strain evidence="13">IoA-00</strain>
    </source>
</reference>
<dbReference type="PANTHER" id="PTHR13831">
    <property type="entry name" value="MEMBER OF THE HIR1 FAMILY OF WD-REPEAT PROTEINS"/>
    <property type="match status" value="1"/>
</dbReference>
<comment type="similarity">
    <text evidence="2 9">Belongs to the WD repeat HIR1 family.</text>
</comment>
<dbReference type="Pfam" id="PF24105">
    <property type="entry name" value="Beta-prop_CAF1B_HIR1"/>
    <property type="match status" value="1"/>
</dbReference>
<evidence type="ECO:0000259" key="11">
    <source>
        <dbReference type="Pfam" id="PF07569"/>
    </source>
</evidence>
<evidence type="ECO:0000259" key="12">
    <source>
        <dbReference type="Pfam" id="PF24105"/>
    </source>
</evidence>
<dbReference type="OrthoDB" id="1741719at2759"/>
<keyword evidence="5 9" id="KW-0156">Chromatin regulator</keyword>
<sequence>MKLLKPSWIAKEGQPIFSIDIHPDGTRFVTGGQGNDSSGRISIWNMKYIKEHGRVESSTSPKLLSQMDHHLGCVNTVRWSHSGRFLASGGDDKIVMIWEQSNLQQSSNLLGGANVEYWKCKFTLRRHDGDILDLAWSVRDNFIATASVDNSIIIWNADKLPEVIKILKGHTGLVKGVIFDPVGKYLASQSDDKTLRLWRTSDWEVDSVITEPFLECGATTHFLRPGWSPDGSLLVSAHAMNGGGPTAQMIDRQGWKKSRDFVGHKKAVSCVLALGSRDRGFSVWCTNLKRPYFVVNDIFDQSVLDISWWKNILVACSMDGSIAACVLDEKELGVAISDSKTYEFMTNRYGKSFGTKPKSQQNGTSLIAENPEALGFNDDENSSCKDSIKVNGVSSIPQFVKPKGPTDKQIEARTLDGKRRITPVFIPEFGEPLGTGEFGSASSRERSKIPVEKQNKIQPVIKPSLTPPQEPPVNIIAVKKKPKNSSSDVKSIPVKKKPSSVAPTPPQSVTSKTSEPLDSSSITSSTGTSSSSSDSKDVPPSQTSKTLTKEDKLKDAKLRKPELVSKRKLPENGDDDDEDAPLHRPKRRRLRPFDDDDDDEEEVGIDRCTSSYPTLKHHRNSYRLPPLNAQSRCHVYTFPDDNQACVTNDYSLSKIHHLRYKSQHCEWETLFTSPIMSVLRSQNFVIAATCDGCIHVFSPYDVGSSAHRLLPPLVLPSPISKIAGGKNEKLALITVDAGFYLWDLSQESPRIIMKNESLIPIVSPDASVSKLSFLPPREEPIIITSDGKSFCYNTSLGAWLKLTDGNDGIKEISGYRGTSTLNGNCSLPLVDLDRQTEYLSSCEEYKYWLLAEIRHLSSNRQNKDRELRQILRNLLGPAHSSSDAFSNSSSWNPKVMSINKRDLLKEALKILGGSSNYQKLFAEFNDQLNSSHDLADASSILNI</sequence>
<dbReference type="GO" id="GO:0006355">
    <property type="term" value="P:regulation of DNA-templated transcription"/>
    <property type="evidence" value="ECO:0007669"/>
    <property type="project" value="InterPro"/>
</dbReference>
<feature type="compositionally biased region" description="Basic and acidic residues" evidence="10">
    <location>
        <begin position="443"/>
        <end position="455"/>
    </location>
</feature>
<dbReference type="SMART" id="SM00320">
    <property type="entry name" value="WD40"/>
    <property type="match status" value="5"/>
</dbReference>
<dbReference type="PROSITE" id="PS50082">
    <property type="entry name" value="WD_REPEATS_2"/>
    <property type="match status" value="3"/>
</dbReference>
<evidence type="ECO:0000256" key="9">
    <source>
        <dbReference type="RuleBase" id="RU364014"/>
    </source>
</evidence>
<dbReference type="EMBL" id="HG994584">
    <property type="protein sequence ID" value="CAF2934846.1"/>
    <property type="molecule type" value="Genomic_DNA"/>
</dbReference>
<evidence type="ECO:0000256" key="3">
    <source>
        <dbReference type="ARBA" id="ARBA00022574"/>
    </source>
</evidence>
<dbReference type="GO" id="GO:0006351">
    <property type="term" value="P:DNA-templated transcription"/>
    <property type="evidence" value="ECO:0007669"/>
    <property type="project" value="InterPro"/>
</dbReference>
<comment type="function">
    <text evidence="9">Required for replication-independent chromatin assembly and for the periodic repression of histone gene transcription during the cell cycle.</text>
</comment>
<dbReference type="InterPro" id="IPR055410">
    <property type="entry name" value="Beta-prop_CAF1B_HIR1"/>
</dbReference>
<dbReference type="Gene3D" id="2.130.10.10">
    <property type="entry name" value="YVTN repeat-like/Quinoprotein amine dehydrogenase"/>
    <property type="match status" value="2"/>
</dbReference>
<dbReference type="Pfam" id="PF07569">
    <property type="entry name" value="Hira"/>
    <property type="match status" value="1"/>
</dbReference>